<dbReference type="PROSITE" id="PS51077">
    <property type="entry name" value="HTH_ICLR"/>
    <property type="match status" value="1"/>
</dbReference>
<sequence length="264" mass="28386">MEPERQDEGGAATGTLGKAIAVLETVALADRPMRFTDVLAVSGQPRGTLHRQLSHLVQEGLLELRPDHSYTPGLRLLKLASASWARNEFRAVAAPFLEALHRETGETVHLGVLRGREIIYLDKVESRQAVRMNSQIGNASPVYCTGVGKAALSVLDAAALNAILSGLEFRRFTPQTLADRASLLAELSEIRASGIAFDREEHEPGIRCVAAPVFDAGRALFAGVSVTGPAYRVGQEQLDGWAPRVSHAARAITAELAARLGPQR</sequence>
<dbReference type="Proteomes" id="UP000996601">
    <property type="component" value="Unassembled WGS sequence"/>
</dbReference>
<dbReference type="RefSeq" id="WP_256118522.1">
    <property type="nucleotide sequence ID" value="NZ_WHSB02000006.1"/>
</dbReference>
<evidence type="ECO:0000313" key="6">
    <source>
        <dbReference type="EMBL" id="MCQ4631889.1"/>
    </source>
</evidence>
<dbReference type="InterPro" id="IPR050707">
    <property type="entry name" value="HTH_MetabolicPath_Reg"/>
</dbReference>
<evidence type="ECO:0000256" key="3">
    <source>
        <dbReference type="ARBA" id="ARBA00023163"/>
    </source>
</evidence>
<evidence type="ECO:0000256" key="2">
    <source>
        <dbReference type="ARBA" id="ARBA00023125"/>
    </source>
</evidence>
<dbReference type="InterPro" id="IPR036388">
    <property type="entry name" value="WH-like_DNA-bd_sf"/>
</dbReference>
<dbReference type="SUPFAM" id="SSF55781">
    <property type="entry name" value="GAF domain-like"/>
    <property type="match status" value="1"/>
</dbReference>
<dbReference type="Gene3D" id="1.10.10.10">
    <property type="entry name" value="Winged helix-like DNA-binding domain superfamily/Winged helix DNA-binding domain"/>
    <property type="match status" value="1"/>
</dbReference>
<accession>A0ABT1R9M7</accession>
<dbReference type="InterPro" id="IPR005471">
    <property type="entry name" value="Tscrpt_reg_IclR_N"/>
</dbReference>
<keyword evidence="7" id="KW-1185">Reference proteome</keyword>
<keyword evidence="3" id="KW-0804">Transcription</keyword>
<protein>
    <submittedName>
        <fullName evidence="6">IclR family transcriptional regulator</fullName>
    </submittedName>
</protein>
<feature type="domain" description="HTH iclR-type" evidence="4">
    <location>
        <begin position="13"/>
        <end position="74"/>
    </location>
</feature>
<gene>
    <name evidence="6" type="ORF">GB927_017700</name>
</gene>
<organism evidence="6 7">
    <name type="scientific">Shinella lacus</name>
    <dbReference type="NCBI Taxonomy" id="2654216"/>
    <lineage>
        <taxon>Bacteria</taxon>
        <taxon>Pseudomonadati</taxon>
        <taxon>Pseudomonadota</taxon>
        <taxon>Alphaproteobacteria</taxon>
        <taxon>Hyphomicrobiales</taxon>
        <taxon>Rhizobiaceae</taxon>
        <taxon>Shinella</taxon>
    </lineage>
</organism>
<reference evidence="6" key="1">
    <citation type="submission" date="2021-07" db="EMBL/GenBank/DDBJ databases">
        <title>Shinella sp. nov., a novel member of the genus Shinella from water.</title>
        <authorList>
            <person name="Deng Y."/>
        </authorList>
    </citation>
    <scope>NUCLEOTIDE SEQUENCE</scope>
    <source>
        <strain evidence="6">CPCC 100929</strain>
    </source>
</reference>
<keyword evidence="1" id="KW-0805">Transcription regulation</keyword>
<dbReference type="Pfam" id="PF01614">
    <property type="entry name" value="IclR_C"/>
    <property type="match status" value="1"/>
</dbReference>
<dbReference type="InterPro" id="IPR036390">
    <property type="entry name" value="WH_DNA-bd_sf"/>
</dbReference>
<evidence type="ECO:0000259" key="5">
    <source>
        <dbReference type="PROSITE" id="PS51078"/>
    </source>
</evidence>
<comment type="caution">
    <text evidence="6">The sequence shown here is derived from an EMBL/GenBank/DDBJ whole genome shotgun (WGS) entry which is preliminary data.</text>
</comment>
<dbReference type="Gene3D" id="3.30.450.40">
    <property type="match status" value="1"/>
</dbReference>
<proteinExistence type="predicted"/>
<dbReference type="PROSITE" id="PS51078">
    <property type="entry name" value="ICLR_ED"/>
    <property type="match status" value="1"/>
</dbReference>
<feature type="domain" description="IclR-ED" evidence="5">
    <location>
        <begin position="75"/>
        <end position="258"/>
    </location>
</feature>
<dbReference type="PANTHER" id="PTHR30136">
    <property type="entry name" value="HELIX-TURN-HELIX TRANSCRIPTIONAL REGULATOR, ICLR FAMILY"/>
    <property type="match status" value="1"/>
</dbReference>
<dbReference type="PANTHER" id="PTHR30136:SF35">
    <property type="entry name" value="HTH-TYPE TRANSCRIPTIONAL REGULATOR RV1719"/>
    <property type="match status" value="1"/>
</dbReference>
<evidence type="ECO:0000256" key="1">
    <source>
        <dbReference type="ARBA" id="ARBA00023015"/>
    </source>
</evidence>
<dbReference type="EMBL" id="WHSB02000006">
    <property type="protein sequence ID" value="MCQ4631889.1"/>
    <property type="molecule type" value="Genomic_DNA"/>
</dbReference>
<dbReference type="InterPro" id="IPR014757">
    <property type="entry name" value="Tscrpt_reg_IclR_C"/>
</dbReference>
<evidence type="ECO:0000313" key="7">
    <source>
        <dbReference type="Proteomes" id="UP000996601"/>
    </source>
</evidence>
<name>A0ABT1R9M7_9HYPH</name>
<keyword evidence="2" id="KW-0238">DNA-binding</keyword>
<dbReference type="SUPFAM" id="SSF46785">
    <property type="entry name" value="Winged helix' DNA-binding domain"/>
    <property type="match status" value="1"/>
</dbReference>
<dbReference type="Pfam" id="PF09339">
    <property type="entry name" value="HTH_IclR"/>
    <property type="match status" value="1"/>
</dbReference>
<dbReference type="SMART" id="SM00346">
    <property type="entry name" value="HTH_ICLR"/>
    <property type="match status" value="1"/>
</dbReference>
<dbReference type="InterPro" id="IPR029016">
    <property type="entry name" value="GAF-like_dom_sf"/>
</dbReference>
<evidence type="ECO:0000259" key="4">
    <source>
        <dbReference type="PROSITE" id="PS51077"/>
    </source>
</evidence>